<keyword evidence="3" id="KW-1185">Reference proteome</keyword>
<feature type="transmembrane region" description="Helical" evidence="1">
    <location>
        <begin position="153"/>
        <end position="171"/>
    </location>
</feature>
<dbReference type="Proteomes" id="UP000199754">
    <property type="component" value="Plasmid pSMR1-1"/>
</dbReference>
<feature type="transmembrane region" description="Helical" evidence="1">
    <location>
        <begin position="395"/>
        <end position="414"/>
    </location>
</feature>
<dbReference type="NCBIfam" id="TIGR04370">
    <property type="entry name" value="glyco_rpt_poly"/>
    <property type="match status" value="1"/>
</dbReference>
<accession>A0A221K6K9</accession>
<evidence type="ECO:0000313" key="3">
    <source>
        <dbReference type="Proteomes" id="UP000199754"/>
    </source>
</evidence>
<name>A0A221K6K9_9RHOB</name>
<keyword evidence="1" id="KW-0472">Membrane</keyword>
<protein>
    <submittedName>
        <fullName evidence="2">Glyco_rpt_poly: oligosaccharide repeat unit polymerase</fullName>
    </submittedName>
</protein>
<gene>
    <name evidence="2" type="ORF">SULPSESMR1_04934</name>
</gene>
<geneLocation type="plasmid" evidence="2 3">
    <name>pSMR1-1</name>
</geneLocation>
<feature type="transmembrane region" description="Helical" evidence="1">
    <location>
        <begin position="201"/>
        <end position="222"/>
    </location>
</feature>
<organism evidence="2 3">
    <name type="scientific">Pseudosulfitobacter pseudonitzschiae</name>
    <dbReference type="NCBI Taxonomy" id="1402135"/>
    <lineage>
        <taxon>Bacteria</taxon>
        <taxon>Pseudomonadati</taxon>
        <taxon>Pseudomonadota</taxon>
        <taxon>Alphaproteobacteria</taxon>
        <taxon>Rhodobacterales</taxon>
        <taxon>Roseobacteraceae</taxon>
        <taxon>Pseudosulfitobacter</taxon>
    </lineage>
</organism>
<feature type="transmembrane region" description="Helical" evidence="1">
    <location>
        <begin position="121"/>
        <end position="141"/>
    </location>
</feature>
<keyword evidence="2" id="KW-0614">Plasmid</keyword>
<keyword evidence="1" id="KW-0812">Transmembrane</keyword>
<feature type="transmembrane region" description="Helical" evidence="1">
    <location>
        <begin position="339"/>
        <end position="357"/>
    </location>
</feature>
<feature type="transmembrane region" description="Helical" evidence="1">
    <location>
        <begin position="369"/>
        <end position="389"/>
    </location>
</feature>
<reference evidence="2 3" key="1">
    <citation type="submission" date="2017-07" db="EMBL/GenBank/DDBJ databases">
        <title>Genome Sequence of Sulfitobacter pseudonitzschiae Strain SMR1 Isolated from a culture of the Diatom Skeletonema marinoi.</title>
        <authorList>
            <person name="Topel M."/>
            <person name="Pinder M.I.M."/>
            <person name="Johansson O.N."/>
            <person name="Kourtchenko O."/>
            <person name="Godhe A."/>
            <person name="Clarke A.K."/>
        </authorList>
    </citation>
    <scope>NUCLEOTIDE SEQUENCE [LARGE SCALE GENOMIC DNA]</scope>
    <source>
        <strain evidence="2 3">SMR1</strain>
        <plasmid evidence="2 3">pSMR1-1</plasmid>
    </source>
</reference>
<evidence type="ECO:0000256" key="1">
    <source>
        <dbReference type="SAM" id="Phobius"/>
    </source>
</evidence>
<feature type="transmembrane region" description="Helical" evidence="1">
    <location>
        <begin position="31"/>
        <end position="54"/>
    </location>
</feature>
<feature type="transmembrane region" description="Helical" evidence="1">
    <location>
        <begin position="75"/>
        <end position="94"/>
    </location>
</feature>
<dbReference type="EMBL" id="CP022416">
    <property type="protein sequence ID" value="ASM74629.1"/>
    <property type="molecule type" value="Genomic_DNA"/>
</dbReference>
<dbReference type="AlphaFoldDB" id="A0A221K6K9"/>
<dbReference type="KEGG" id="spse:SULPSESMR1_04934"/>
<dbReference type="OrthoDB" id="7017941at2"/>
<feature type="transmembrane region" description="Helical" evidence="1">
    <location>
        <begin position="177"/>
        <end position="194"/>
    </location>
</feature>
<feature type="transmembrane region" description="Helical" evidence="1">
    <location>
        <begin position="7"/>
        <end position="25"/>
    </location>
</feature>
<keyword evidence="1" id="KW-1133">Transmembrane helix</keyword>
<sequence>MIYRPERVLIAGFWLFAIIFFIAPLEVKVDLHAGAFVFIGLSCLGFVLGCRFADRLALRRRGRIVSRGHIARRELTLYNIMLTIGVLGNGLRLLDRFVFRSVGSLSGLEAREALIDTGTSTVSLIAGVLYPFGYLPIFIYLGAHYIPRSRVRLLLALGLFLIPALDALVFFSRSFMLVSLAMIYFGLSVMVFRGQVLSAKLLVPAIVGVIGVASLSALVFIWRLDEMQFDIVDSIFQSGYGYTISPNAAAESILADSGPVSSLLASFLPLAQYFTHPIFEFQILWEGAADQTYSYGALLFAPYVKALSMFGVATVPDLFDLFPRVGIFTSFFGPLWVDFGWFSPLVMLVFGVLARLLGRQAQRGDIGAYPLYVYFCVILFFAPVVNFAISAQGMYTINAFIIFYILSRHLRSYAVATSSK</sequence>
<proteinExistence type="predicted"/>
<dbReference type="RefSeq" id="WP_089422659.1">
    <property type="nucleotide sequence ID" value="NZ_CP022416.1"/>
</dbReference>
<evidence type="ECO:0000313" key="2">
    <source>
        <dbReference type="EMBL" id="ASM74629.1"/>
    </source>
</evidence>